<dbReference type="SUPFAM" id="SSF55961">
    <property type="entry name" value="Bet v1-like"/>
    <property type="match status" value="1"/>
</dbReference>
<keyword evidence="1" id="KW-0472">Membrane</keyword>
<gene>
    <name evidence="2" type="ORF">ACFPZF_00920</name>
</gene>
<evidence type="ECO:0000256" key="1">
    <source>
        <dbReference type="SAM" id="Phobius"/>
    </source>
</evidence>
<dbReference type="InterPro" id="IPR023393">
    <property type="entry name" value="START-like_dom_sf"/>
</dbReference>
<dbReference type="EMBL" id="JBHSOC010000001">
    <property type="protein sequence ID" value="MFC5639922.1"/>
    <property type="molecule type" value="Genomic_DNA"/>
</dbReference>
<name>A0ABW0V2T2_9ACTN</name>
<keyword evidence="1" id="KW-0812">Transmembrane</keyword>
<feature type="transmembrane region" description="Helical" evidence="1">
    <location>
        <begin position="6"/>
        <end position="27"/>
    </location>
</feature>
<evidence type="ECO:0000313" key="2">
    <source>
        <dbReference type="EMBL" id="MFC5639922.1"/>
    </source>
</evidence>
<dbReference type="RefSeq" id="WP_346140900.1">
    <property type="nucleotide sequence ID" value="NZ_BAAAUA010000002.1"/>
</dbReference>
<comment type="caution">
    <text evidence="2">The sequence shown here is derived from an EMBL/GenBank/DDBJ whole genome shotgun (WGS) entry which is preliminary data.</text>
</comment>
<protein>
    <recommendedName>
        <fullName evidence="4">DUF1990 domain-containing protein</fullName>
    </recommendedName>
</protein>
<dbReference type="Gene3D" id="3.30.530.20">
    <property type="match status" value="1"/>
</dbReference>
<evidence type="ECO:0000313" key="3">
    <source>
        <dbReference type="Proteomes" id="UP001596066"/>
    </source>
</evidence>
<dbReference type="Proteomes" id="UP001596066">
    <property type="component" value="Unassembled WGS sequence"/>
</dbReference>
<reference evidence="3" key="1">
    <citation type="journal article" date="2019" name="Int. J. Syst. Evol. Microbiol.">
        <title>The Global Catalogue of Microorganisms (GCM) 10K type strain sequencing project: providing services to taxonomists for standard genome sequencing and annotation.</title>
        <authorList>
            <consortium name="The Broad Institute Genomics Platform"/>
            <consortium name="The Broad Institute Genome Sequencing Center for Infectious Disease"/>
            <person name="Wu L."/>
            <person name="Ma J."/>
        </authorList>
    </citation>
    <scope>NUCLEOTIDE SEQUENCE [LARGE SCALE GENOMIC DNA]</scope>
    <source>
        <strain evidence="3">CGMCC 4.1622</strain>
    </source>
</reference>
<keyword evidence="3" id="KW-1185">Reference proteome</keyword>
<sequence length="231" mass="25223">MRERRATVGPAAVASVAAVLVLHALVLRPRMLTWGATSEEAARSYPGDDLIAAAESGSTMATTLPAPPSELWPWLVQMGCDRGGWYSWDRLDNGGRPSADRIVAAWQSLAVGQRLASVPSGRAWFTVAVLVPERTLVLRDDTSVPSGRPFDPAGGRVPGAFVSSVWGFHLEPAGPNTRLVVRTHGRSRPRELTGPIDLLFWEPAHFVMQTRQFHNLRARLRRAVTGHPGRQ</sequence>
<organism evidence="2 3">
    <name type="scientific">Kitasatospora cinereorecta</name>
    <dbReference type="NCBI Taxonomy" id="285560"/>
    <lineage>
        <taxon>Bacteria</taxon>
        <taxon>Bacillati</taxon>
        <taxon>Actinomycetota</taxon>
        <taxon>Actinomycetes</taxon>
        <taxon>Kitasatosporales</taxon>
        <taxon>Streptomycetaceae</taxon>
        <taxon>Kitasatospora</taxon>
    </lineage>
</organism>
<keyword evidence="1" id="KW-1133">Transmembrane helix</keyword>
<accession>A0ABW0V2T2</accession>
<evidence type="ECO:0008006" key="4">
    <source>
        <dbReference type="Google" id="ProtNLM"/>
    </source>
</evidence>
<proteinExistence type="predicted"/>